<dbReference type="HOGENOM" id="CLU_688584_0_0_10"/>
<protein>
    <submittedName>
        <fullName evidence="2">Uncharacterized protein</fullName>
    </submittedName>
</protein>
<dbReference type="EMBL" id="CP001681">
    <property type="protein sequence ID" value="ACU03336.1"/>
    <property type="molecule type" value="Genomic_DNA"/>
</dbReference>
<dbReference type="KEGG" id="phe:Phep_1118"/>
<feature type="transmembrane region" description="Helical" evidence="1">
    <location>
        <begin position="21"/>
        <end position="41"/>
    </location>
</feature>
<dbReference type="AlphaFoldDB" id="C6Y3Q7"/>
<evidence type="ECO:0000313" key="3">
    <source>
        <dbReference type="Proteomes" id="UP000000852"/>
    </source>
</evidence>
<evidence type="ECO:0000313" key="2">
    <source>
        <dbReference type="EMBL" id="ACU03336.1"/>
    </source>
</evidence>
<keyword evidence="1" id="KW-1133">Transmembrane helix</keyword>
<dbReference type="OrthoDB" id="3507435at2"/>
<keyword evidence="1" id="KW-0812">Transmembrane</keyword>
<proteinExistence type="predicted"/>
<reference evidence="2 3" key="1">
    <citation type="journal article" date="2009" name="Stand. Genomic Sci.">
        <title>Complete genome sequence of Pedobacter heparinus type strain (HIM 762-3).</title>
        <authorList>
            <person name="Han C."/>
            <person name="Spring S."/>
            <person name="Lapidus A."/>
            <person name="Del Rio T.G."/>
            <person name="Tice H."/>
            <person name="Copeland A."/>
            <person name="Cheng J.F."/>
            <person name="Lucas S."/>
            <person name="Chen F."/>
            <person name="Nolan M."/>
            <person name="Bruce D."/>
            <person name="Goodwin L."/>
            <person name="Pitluck S."/>
            <person name="Ivanova N."/>
            <person name="Mavromatis K."/>
            <person name="Mikhailova N."/>
            <person name="Pati A."/>
            <person name="Chen A."/>
            <person name="Palaniappan K."/>
            <person name="Land M."/>
            <person name="Hauser L."/>
            <person name="Chang Y.J."/>
            <person name="Jeffries C.C."/>
            <person name="Saunders E."/>
            <person name="Chertkov O."/>
            <person name="Brettin T."/>
            <person name="Goker M."/>
            <person name="Rohde M."/>
            <person name="Bristow J."/>
            <person name="Eisen J.A."/>
            <person name="Markowitz V."/>
            <person name="Hugenholtz P."/>
            <person name="Kyrpides N.C."/>
            <person name="Klenk H.P."/>
            <person name="Detter J.C."/>
        </authorList>
    </citation>
    <scope>NUCLEOTIDE SEQUENCE [LARGE SCALE GENOMIC DNA]</scope>
    <source>
        <strain evidence="3">ATCC 13125 / DSM 2366 / CIP 104194 / JCM 7457 / NBRC 12017 / NCIMB 9290 / NRRL B-14731 / HIM 762-3</strain>
    </source>
</reference>
<keyword evidence="3" id="KW-1185">Reference proteome</keyword>
<keyword evidence="1" id="KW-0472">Membrane</keyword>
<dbReference type="STRING" id="485917.Phep_1118"/>
<accession>C6Y3Q7</accession>
<gene>
    <name evidence="2" type="ordered locus">Phep_1118</name>
</gene>
<sequence>MKKLILKSYAYRKVDIQPRRSSSSVFSLVVMCLTVVVLSLSSCEQDKESHRDLIPSDVSGKVAEIASAQPLPGGKARFTWVNGNFDTNGYTWERIVNLEFNASAGTVNATLYNWQSDVKFGKTAFNSHRCTFDGVTKTCPTWSPTGWIVGGSVNPYRSWSGTYVYDVATGRLDISWTTGAIATESWTITNPTPTIARASLITSSYTLTHGRGYGSNASWSTYKNMGEIYTFAQALTIPTFKSTTSKRVAASGATGTATPVITAGTGFNGWAKTSLNLQSFTSPSSPTPTNSLHVWDMGSTACTPSACSSTPHPGATGIIYHLSSNNDSRQLAYTNNCACLSTASEFPCYPRNLHPSALMQIIDDNGDLVALVGIEAQNPVTGDSGNPAYQFHLWDFNNIP</sequence>
<name>C6Y3Q7_PEDHD</name>
<dbReference type="Proteomes" id="UP000000852">
    <property type="component" value="Chromosome"/>
</dbReference>
<organism evidence="2 3">
    <name type="scientific">Pedobacter heparinus (strain ATCC 13125 / DSM 2366 / CIP 104194 / JCM 7457 / NBRC 12017 / NCIMB 9290 / NRRL B-14731 / HIM 762-3)</name>
    <dbReference type="NCBI Taxonomy" id="485917"/>
    <lineage>
        <taxon>Bacteria</taxon>
        <taxon>Pseudomonadati</taxon>
        <taxon>Bacteroidota</taxon>
        <taxon>Sphingobacteriia</taxon>
        <taxon>Sphingobacteriales</taxon>
        <taxon>Sphingobacteriaceae</taxon>
        <taxon>Pedobacter</taxon>
    </lineage>
</organism>
<evidence type="ECO:0000256" key="1">
    <source>
        <dbReference type="SAM" id="Phobius"/>
    </source>
</evidence>
<dbReference type="RefSeq" id="WP_012781280.1">
    <property type="nucleotide sequence ID" value="NC_013061.1"/>
</dbReference>